<evidence type="ECO:0000256" key="1">
    <source>
        <dbReference type="ARBA" id="ARBA00004141"/>
    </source>
</evidence>
<dbReference type="PANTHER" id="PTHR23112:SF0">
    <property type="entry name" value="TRANSMEMBRANE PROTEIN 116"/>
    <property type="match status" value="1"/>
</dbReference>
<keyword evidence="9" id="KW-1185">Reference proteome</keyword>
<feature type="transmembrane region" description="Helical" evidence="6">
    <location>
        <begin position="275"/>
        <end position="292"/>
    </location>
</feature>
<organism evidence="8 9">
    <name type="scientific">Phialocephala subalpina</name>
    <dbReference type="NCBI Taxonomy" id="576137"/>
    <lineage>
        <taxon>Eukaryota</taxon>
        <taxon>Fungi</taxon>
        <taxon>Dikarya</taxon>
        <taxon>Ascomycota</taxon>
        <taxon>Pezizomycotina</taxon>
        <taxon>Leotiomycetes</taxon>
        <taxon>Helotiales</taxon>
        <taxon>Mollisiaceae</taxon>
        <taxon>Phialocephala</taxon>
        <taxon>Phialocephala fortinii species complex</taxon>
    </lineage>
</organism>
<dbReference type="Proteomes" id="UP000184330">
    <property type="component" value="Unassembled WGS sequence"/>
</dbReference>
<dbReference type="PROSITE" id="PS50261">
    <property type="entry name" value="G_PROTEIN_RECEP_F2_4"/>
    <property type="match status" value="1"/>
</dbReference>
<dbReference type="GO" id="GO:0005886">
    <property type="term" value="C:plasma membrane"/>
    <property type="evidence" value="ECO:0007669"/>
    <property type="project" value="TreeGrafter"/>
</dbReference>
<feature type="transmembrane region" description="Helical" evidence="6">
    <location>
        <begin position="312"/>
        <end position="335"/>
    </location>
</feature>
<keyword evidence="8" id="KW-0675">Receptor</keyword>
<proteinExistence type="predicted"/>
<dbReference type="InterPro" id="IPR017981">
    <property type="entry name" value="GPCR_2-like_7TM"/>
</dbReference>
<dbReference type="GO" id="GO:0007189">
    <property type="term" value="P:adenylate cyclase-activating G protein-coupled receptor signaling pathway"/>
    <property type="evidence" value="ECO:0007669"/>
    <property type="project" value="TreeGrafter"/>
</dbReference>
<evidence type="ECO:0000256" key="5">
    <source>
        <dbReference type="SAM" id="MobiDB-lite"/>
    </source>
</evidence>
<dbReference type="OrthoDB" id="18453at2759"/>
<evidence type="ECO:0000256" key="4">
    <source>
        <dbReference type="ARBA" id="ARBA00023136"/>
    </source>
</evidence>
<evidence type="ECO:0000256" key="3">
    <source>
        <dbReference type="ARBA" id="ARBA00022989"/>
    </source>
</evidence>
<feature type="transmembrane region" description="Helical" evidence="6">
    <location>
        <begin position="18"/>
        <end position="35"/>
    </location>
</feature>
<evidence type="ECO:0000313" key="8">
    <source>
        <dbReference type="EMBL" id="CZR56171.1"/>
    </source>
</evidence>
<feature type="domain" description="G-protein coupled receptors family 2 profile 2" evidence="7">
    <location>
        <begin position="8"/>
        <end position="185"/>
    </location>
</feature>
<feature type="transmembrane region" description="Helical" evidence="6">
    <location>
        <begin position="86"/>
        <end position="108"/>
    </location>
</feature>
<dbReference type="AlphaFoldDB" id="A0A1L7WTS1"/>
<feature type="transmembrane region" description="Helical" evidence="6">
    <location>
        <begin position="120"/>
        <end position="142"/>
    </location>
</feature>
<accession>A0A1L7WTS1</accession>
<dbReference type="GO" id="GO:0007166">
    <property type="term" value="P:cell surface receptor signaling pathway"/>
    <property type="evidence" value="ECO:0007669"/>
    <property type="project" value="InterPro"/>
</dbReference>
<dbReference type="Gene3D" id="1.20.1070.10">
    <property type="entry name" value="Rhodopsin 7-helix transmembrane proteins"/>
    <property type="match status" value="1"/>
</dbReference>
<dbReference type="SUPFAM" id="SSF81321">
    <property type="entry name" value="Family A G protein-coupled receptor-like"/>
    <property type="match status" value="1"/>
</dbReference>
<feature type="transmembrane region" description="Helical" evidence="6">
    <location>
        <begin position="47"/>
        <end position="66"/>
    </location>
</feature>
<feature type="transmembrane region" description="Helical" evidence="6">
    <location>
        <begin position="162"/>
        <end position="186"/>
    </location>
</feature>
<keyword evidence="4 6" id="KW-0472">Membrane</keyword>
<evidence type="ECO:0000256" key="2">
    <source>
        <dbReference type="ARBA" id="ARBA00022692"/>
    </source>
</evidence>
<dbReference type="PANTHER" id="PTHR23112">
    <property type="entry name" value="G PROTEIN-COUPLED RECEPTOR 157-RELATED"/>
    <property type="match status" value="1"/>
</dbReference>
<dbReference type="EMBL" id="FJOG01000007">
    <property type="protein sequence ID" value="CZR56171.1"/>
    <property type="molecule type" value="Genomic_DNA"/>
</dbReference>
<evidence type="ECO:0000259" key="7">
    <source>
        <dbReference type="PROSITE" id="PS50261"/>
    </source>
</evidence>
<reference evidence="8 9" key="1">
    <citation type="submission" date="2016-03" db="EMBL/GenBank/DDBJ databases">
        <authorList>
            <person name="Ploux O."/>
        </authorList>
    </citation>
    <scope>NUCLEOTIDE SEQUENCE [LARGE SCALE GENOMIC DNA]</scope>
    <source>
        <strain evidence="8 9">UAMH 11012</strain>
    </source>
</reference>
<feature type="compositionally biased region" description="Polar residues" evidence="5">
    <location>
        <begin position="244"/>
        <end position="260"/>
    </location>
</feature>
<gene>
    <name evidence="8" type="ORF">PAC_06059</name>
</gene>
<keyword evidence="3 6" id="KW-1133">Transmembrane helix</keyword>
<comment type="subcellular location">
    <subcellularLocation>
        <location evidence="1">Membrane</location>
        <topology evidence="1">Multi-pass membrane protein</topology>
    </subcellularLocation>
</comment>
<sequence length="354" mass="40132">MTLSEHQLHVLAIVERSASVLSIIGIATIIGTFCFSRQFRNPIHRIIFINAFYNLFDVTATTISLSGPEAGNHSALCQFQGFMMQMFPLADVMWTLAMAIDVFLIVFYKYEGEDLRKLEIWYIGIITALVMIPATTFLFIHTKEKGPMYASVTLWCSIAPKWVLFRIVFFYGPIWLMIFIIMVLYASVGFEILKQRHLLKSIGITLDTLSSTNDAHFNEFHAAVASTPPPPAHLPNNNHEKDYTSSLQTPRLSPSDSLALSRTPRHKSPVSFRQYVFMPLMFFVILLTVWVAPTTNRVCALINPNFVSYPLLLAVGSTGSLRGFWNGVVFVTLGMKERKRQKRLKSSRRLGQIL</sequence>
<evidence type="ECO:0000256" key="6">
    <source>
        <dbReference type="SAM" id="Phobius"/>
    </source>
</evidence>
<evidence type="ECO:0000313" key="9">
    <source>
        <dbReference type="Proteomes" id="UP000184330"/>
    </source>
</evidence>
<keyword evidence="2 6" id="KW-0812">Transmembrane</keyword>
<dbReference type="Pfam" id="PF05462">
    <property type="entry name" value="Dicty_CAR"/>
    <property type="match status" value="1"/>
</dbReference>
<feature type="region of interest" description="Disordered" evidence="5">
    <location>
        <begin position="231"/>
        <end position="263"/>
    </location>
</feature>
<dbReference type="GO" id="GO:0004930">
    <property type="term" value="F:G protein-coupled receptor activity"/>
    <property type="evidence" value="ECO:0007669"/>
    <property type="project" value="TreeGrafter"/>
</dbReference>
<protein>
    <submittedName>
        <fullName evidence="8">Related to cAMP receptor (Car4)</fullName>
    </submittedName>
</protein>
<name>A0A1L7WTS1_9HELO</name>